<proteinExistence type="predicted"/>
<organism evidence="5 6">
    <name type="scientific">Novosphingobium colocasiae</name>
    <dbReference type="NCBI Taxonomy" id="1256513"/>
    <lineage>
        <taxon>Bacteria</taxon>
        <taxon>Pseudomonadati</taxon>
        <taxon>Pseudomonadota</taxon>
        <taxon>Alphaproteobacteria</taxon>
        <taxon>Sphingomonadales</taxon>
        <taxon>Sphingomonadaceae</taxon>
        <taxon>Novosphingobium</taxon>
    </lineage>
</organism>
<dbReference type="SMART" id="SM00421">
    <property type="entry name" value="HTH_LUXR"/>
    <property type="match status" value="1"/>
</dbReference>
<sequence length="208" mass="21810">MTESVLIADDHPLFRQALALAVGRVLPEARIIEAGTLAAAARAASDAAVLRLILLDLKMPGAVGYSGIALLHAEQPDVPILVVSSAEGAAAAEEARAFGAIGFLPKDSALEAIEAAISGALHGRSRVPPREDNDVANVRNAVADLTPMQLKVLLAVLDGQLNKQIAYSLHISEATVKAHMTAIMRKLDVSNRTQAALVARSLGLDLRH</sequence>
<dbReference type="GO" id="GO:0003677">
    <property type="term" value="F:DNA binding"/>
    <property type="evidence" value="ECO:0007669"/>
    <property type="project" value="UniProtKB-KW"/>
</dbReference>
<keyword evidence="6" id="KW-1185">Reference proteome</keyword>
<dbReference type="SUPFAM" id="SSF52172">
    <property type="entry name" value="CheY-like"/>
    <property type="match status" value="1"/>
</dbReference>
<reference evidence="5" key="2">
    <citation type="submission" date="2020-09" db="EMBL/GenBank/DDBJ databases">
        <authorList>
            <person name="Sun Q."/>
            <person name="Kim S."/>
        </authorList>
    </citation>
    <scope>NUCLEOTIDE SEQUENCE</scope>
    <source>
        <strain evidence="5">KCTC 32255</strain>
    </source>
</reference>
<evidence type="ECO:0000313" key="6">
    <source>
        <dbReference type="Proteomes" id="UP000648075"/>
    </source>
</evidence>
<evidence type="ECO:0000313" key="5">
    <source>
        <dbReference type="EMBL" id="GGZ03951.1"/>
    </source>
</evidence>
<dbReference type="Proteomes" id="UP000648075">
    <property type="component" value="Unassembled WGS sequence"/>
</dbReference>
<dbReference type="PROSITE" id="PS50043">
    <property type="entry name" value="HTH_LUXR_2"/>
    <property type="match status" value="1"/>
</dbReference>
<dbReference type="Pfam" id="PF00072">
    <property type="entry name" value="Response_reg"/>
    <property type="match status" value="1"/>
</dbReference>
<feature type="domain" description="HTH luxR-type" evidence="3">
    <location>
        <begin position="138"/>
        <end position="203"/>
    </location>
</feature>
<evidence type="ECO:0000256" key="1">
    <source>
        <dbReference type="ARBA" id="ARBA00023125"/>
    </source>
</evidence>
<keyword evidence="2" id="KW-0597">Phosphoprotein</keyword>
<dbReference type="InterPro" id="IPR000792">
    <property type="entry name" value="Tscrpt_reg_LuxR_C"/>
</dbReference>
<dbReference type="SUPFAM" id="SSF46894">
    <property type="entry name" value="C-terminal effector domain of the bipartite response regulators"/>
    <property type="match status" value="1"/>
</dbReference>
<keyword evidence="1 5" id="KW-0238">DNA-binding</keyword>
<dbReference type="PRINTS" id="PR00038">
    <property type="entry name" value="HTHLUXR"/>
</dbReference>
<dbReference type="InterPro" id="IPR016032">
    <property type="entry name" value="Sig_transdc_resp-reg_C-effctor"/>
</dbReference>
<dbReference type="InterPro" id="IPR051015">
    <property type="entry name" value="EvgA-like"/>
</dbReference>
<dbReference type="PROSITE" id="PS50110">
    <property type="entry name" value="RESPONSE_REGULATORY"/>
    <property type="match status" value="1"/>
</dbReference>
<dbReference type="SMART" id="SM00448">
    <property type="entry name" value="REC"/>
    <property type="match status" value="1"/>
</dbReference>
<dbReference type="PROSITE" id="PS00622">
    <property type="entry name" value="HTH_LUXR_1"/>
    <property type="match status" value="1"/>
</dbReference>
<dbReference type="AlphaFoldDB" id="A0A918PG49"/>
<feature type="domain" description="Response regulatory" evidence="4">
    <location>
        <begin position="4"/>
        <end position="121"/>
    </location>
</feature>
<dbReference type="GO" id="GO:0006355">
    <property type="term" value="P:regulation of DNA-templated transcription"/>
    <property type="evidence" value="ECO:0007669"/>
    <property type="project" value="InterPro"/>
</dbReference>
<comment type="caution">
    <text evidence="5">The sequence shown here is derived from an EMBL/GenBank/DDBJ whole genome shotgun (WGS) entry which is preliminary data.</text>
</comment>
<accession>A0A918PG49</accession>
<evidence type="ECO:0000259" key="4">
    <source>
        <dbReference type="PROSITE" id="PS50110"/>
    </source>
</evidence>
<protein>
    <submittedName>
        <fullName evidence="5">DNA-binding response regulator</fullName>
    </submittedName>
</protein>
<dbReference type="InterPro" id="IPR011006">
    <property type="entry name" value="CheY-like_superfamily"/>
</dbReference>
<evidence type="ECO:0000256" key="2">
    <source>
        <dbReference type="PROSITE-ProRule" id="PRU00169"/>
    </source>
</evidence>
<dbReference type="CDD" id="cd06170">
    <property type="entry name" value="LuxR_C_like"/>
    <property type="match status" value="1"/>
</dbReference>
<dbReference type="Gene3D" id="3.40.50.2300">
    <property type="match status" value="1"/>
</dbReference>
<feature type="modified residue" description="4-aspartylphosphate" evidence="2">
    <location>
        <position position="56"/>
    </location>
</feature>
<dbReference type="InterPro" id="IPR001789">
    <property type="entry name" value="Sig_transdc_resp-reg_receiver"/>
</dbReference>
<gene>
    <name evidence="5" type="ORF">GCM10011614_18670</name>
</gene>
<dbReference type="EMBL" id="BMZA01000005">
    <property type="protein sequence ID" value="GGZ03951.1"/>
    <property type="molecule type" value="Genomic_DNA"/>
</dbReference>
<dbReference type="PANTHER" id="PTHR45566">
    <property type="entry name" value="HTH-TYPE TRANSCRIPTIONAL REGULATOR YHJB-RELATED"/>
    <property type="match status" value="1"/>
</dbReference>
<dbReference type="RefSeq" id="WP_189620920.1">
    <property type="nucleotide sequence ID" value="NZ_BMZA01000005.1"/>
</dbReference>
<dbReference type="Pfam" id="PF00196">
    <property type="entry name" value="GerE"/>
    <property type="match status" value="1"/>
</dbReference>
<name>A0A918PG49_9SPHN</name>
<evidence type="ECO:0000259" key="3">
    <source>
        <dbReference type="PROSITE" id="PS50043"/>
    </source>
</evidence>
<dbReference type="GO" id="GO:0000160">
    <property type="term" value="P:phosphorelay signal transduction system"/>
    <property type="evidence" value="ECO:0007669"/>
    <property type="project" value="InterPro"/>
</dbReference>
<dbReference type="PANTHER" id="PTHR45566:SF1">
    <property type="entry name" value="HTH-TYPE TRANSCRIPTIONAL REGULATOR YHJB-RELATED"/>
    <property type="match status" value="1"/>
</dbReference>
<reference evidence="5" key="1">
    <citation type="journal article" date="2014" name="Int. J. Syst. Evol. Microbiol.">
        <title>Complete genome sequence of Corynebacterium casei LMG S-19264T (=DSM 44701T), isolated from a smear-ripened cheese.</title>
        <authorList>
            <consortium name="US DOE Joint Genome Institute (JGI-PGF)"/>
            <person name="Walter F."/>
            <person name="Albersmeier A."/>
            <person name="Kalinowski J."/>
            <person name="Ruckert C."/>
        </authorList>
    </citation>
    <scope>NUCLEOTIDE SEQUENCE</scope>
    <source>
        <strain evidence="5">KCTC 32255</strain>
    </source>
</reference>